<dbReference type="OrthoDB" id="3257981at2759"/>
<gene>
    <name evidence="2" type="ORF">GTA08_BOTSDO08779</name>
</gene>
<dbReference type="AlphaFoldDB" id="A0A8H4IN61"/>
<dbReference type="Proteomes" id="UP000572817">
    <property type="component" value="Unassembled WGS sequence"/>
</dbReference>
<evidence type="ECO:0000313" key="2">
    <source>
        <dbReference type="EMBL" id="KAF4303334.1"/>
    </source>
</evidence>
<protein>
    <submittedName>
        <fullName evidence="2">Glycoside hydrolase family 71</fullName>
    </submittedName>
</protein>
<keyword evidence="3" id="KW-1185">Reference proteome</keyword>
<keyword evidence="2" id="KW-0378">Hydrolase</keyword>
<reference evidence="2" key="1">
    <citation type="submission" date="2020-04" db="EMBL/GenBank/DDBJ databases">
        <title>Genome Assembly and Annotation of Botryosphaeria dothidea sdau 11-99, a Latent Pathogen of Apple Fruit Ring Rot in China.</title>
        <authorList>
            <person name="Yu C."/>
            <person name="Diao Y."/>
            <person name="Lu Q."/>
            <person name="Zhao J."/>
            <person name="Cui S."/>
            <person name="Peng C."/>
            <person name="He B."/>
            <person name="Liu H."/>
        </authorList>
    </citation>
    <scope>NUCLEOTIDE SEQUENCE [LARGE SCALE GENOMIC DNA]</scope>
    <source>
        <strain evidence="2">Sdau11-99</strain>
    </source>
</reference>
<comment type="caution">
    <text evidence="2">The sequence shown here is derived from an EMBL/GenBank/DDBJ whole genome shotgun (WGS) entry which is preliminary data.</text>
</comment>
<dbReference type="EMBL" id="WWBZ02000062">
    <property type="protein sequence ID" value="KAF4303334.1"/>
    <property type="molecule type" value="Genomic_DNA"/>
</dbReference>
<feature type="signal peptide" evidence="1">
    <location>
        <begin position="1"/>
        <end position="20"/>
    </location>
</feature>
<evidence type="ECO:0000256" key="1">
    <source>
        <dbReference type="SAM" id="SignalP"/>
    </source>
</evidence>
<dbReference type="Pfam" id="PF03659">
    <property type="entry name" value="Glyco_hydro_71"/>
    <property type="match status" value="1"/>
</dbReference>
<accession>A0A8H4IN61</accession>
<name>A0A8H4IN61_9PEZI</name>
<dbReference type="InterPro" id="IPR005197">
    <property type="entry name" value="Glyco_hydro_71"/>
</dbReference>
<sequence>MNFVVFLALLLSAFNRAVSGALVISNFELLFAETYTVDAWKADIASAKASGIDGFALVAVPPNCQPKDLSWQTARIKDAYTAADAQNFSIVPAFDMSYHFRTDNCPTGTAWNMTYMSTLISDASKQSATYRWNNAVLVTTRGGGLYGDDYFSQIKSLLDRQGVKISIAPYIESYVEAAHSFGEPEKDAKFAFSDYPSIDGFYNEMAWPMDVRQNLTCDVDNAFKGALKNAGRNGPYIMAVSPWFYENRNTNNPADSRVQYSDTLWYYRWSGVINDTKPDIVNIVSWNSWNTSSYLRDLPEEDGTAPGCVDLGDQGNYVYGMNHTAWRDMGLHYTDYYKTGSEPEIKDNKLIYWYRVHRKNAKCRGGQSSASGSVQNGEFPDDSVFFWAAVRAKVEIEVFYGTSPHSQDIRPGSPKVSFTTENQTGPQLVELPFPEDFPLNSSDILYPHVLVYPVNIHRIAYSKYNSVPITADCSWENFNPVVQSLGNDFNQIIG</sequence>
<feature type="chain" id="PRO_5034416298" evidence="1">
    <location>
        <begin position="21"/>
        <end position="494"/>
    </location>
</feature>
<dbReference type="GO" id="GO:0051118">
    <property type="term" value="F:glucan endo-1,3-alpha-glucosidase activity"/>
    <property type="evidence" value="ECO:0007669"/>
    <property type="project" value="InterPro"/>
</dbReference>
<proteinExistence type="predicted"/>
<organism evidence="2 3">
    <name type="scientific">Botryosphaeria dothidea</name>
    <dbReference type="NCBI Taxonomy" id="55169"/>
    <lineage>
        <taxon>Eukaryota</taxon>
        <taxon>Fungi</taxon>
        <taxon>Dikarya</taxon>
        <taxon>Ascomycota</taxon>
        <taxon>Pezizomycotina</taxon>
        <taxon>Dothideomycetes</taxon>
        <taxon>Dothideomycetes incertae sedis</taxon>
        <taxon>Botryosphaeriales</taxon>
        <taxon>Botryosphaeriaceae</taxon>
        <taxon>Botryosphaeria</taxon>
    </lineage>
</organism>
<evidence type="ECO:0000313" key="3">
    <source>
        <dbReference type="Proteomes" id="UP000572817"/>
    </source>
</evidence>
<keyword evidence="1" id="KW-0732">Signal</keyword>
<dbReference type="Gene3D" id="3.20.20.80">
    <property type="entry name" value="Glycosidases"/>
    <property type="match status" value="1"/>
</dbReference>
<dbReference type="CDD" id="cd11577">
    <property type="entry name" value="GH71"/>
    <property type="match status" value="1"/>
</dbReference>